<evidence type="ECO:0000256" key="1">
    <source>
        <dbReference type="SAM" id="MobiDB-lite"/>
    </source>
</evidence>
<reference evidence="4" key="1">
    <citation type="submission" date="2023-06" db="EMBL/GenBank/DDBJ databases">
        <title>Genome-scale phylogeny and comparative genomics of the fungal order Sordariales.</title>
        <authorList>
            <consortium name="Lawrence Berkeley National Laboratory"/>
            <person name="Hensen N."/>
            <person name="Bonometti L."/>
            <person name="Westerberg I."/>
            <person name="Brannstrom I.O."/>
            <person name="Guillou S."/>
            <person name="Cros-Aarteil S."/>
            <person name="Calhoun S."/>
            <person name="Haridas S."/>
            <person name="Kuo A."/>
            <person name="Mondo S."/>
            <person name="Pangilinan J."/>
            <person name="Riley R."/>
            <person name="Labutti K."/>
            <person name="Andreopoulos B."/>
            <person name="Lipzen A."/>
            <person name="Chen C."/>
            <person name="Yanf M."/>
            <person name="Daum C."/>
            <person name="Ng V."/>
            <person name="Clum A."/>
            <person name="Steindorff A."/>
            <person name="Ohm R."/>
            <person name="Martin F."/>
            <person name="Silar P."/>
            <person name="Natvig D."/>
            <person name="Lalanne C."/>
            <person name="Gautier V."/>
            <person name="Ament-Velasquez S.L."/>
            <person name="Kruys A."/>
            <person name="Hutchinson M.I."/>
            <person name="Powell A.J."/>
            <person name="Barry K."/>
            <person name="Miller A.N."/>
            <person name="Grigoriev I.V."/>
            <person name="Debuchy R."/>
            <person name="Gladieux P."/>
            <person name="Thoren M.H."/>
            <person name="Johannesson H."/>
        </authorList>
    </citation>
    <scope>NUCLEOTIDE SEQUENCE</scope>
    <source>
        <strain evidence="4">CBS 540.89</strain>
    </source>
</reference>
<keyword evidence="2" id="KW-0812">Transmembrane</keyword>
<feature type="compositionally biased region" description="Polar residues" evidence="1">
    <location>
        <begin position="288"/>
        <end position="306"/>
    </location>
</feature>
<name>A0AA40BLQ4_9PEZI</name>
<keyword evidence="2" id="KW-1133">Transmembrane helix</keyword>
<feature type="region of interest" description="Disordered" evidence="1">
    <location>
        <begin position="403"/>
        <end position="437"/>
    </location>
</feature>
<feature type="signal peptide" evidence="3">
    <location>
        <begin position="1"/>
        <end position="24"/>
    </location>
</feature>
<feature type="chain" id="PRO_5041323603" evidence="3">
    <location>
        <begin position="25"/>
        <end position="437"/>
    </location>
</feature>
<evidence type="ECO:0000256" key="2">
    <source>
        <dbReference type="SAM" id="Phobius"/>
    </source>
</evidence>
<dbReference type="AlphaFoldDB" id="A0AA40BLQ4"/>
<dbReference type="EMBL" id="JAUKTV010000006">
    <property type="protein sequence ID" value="KAK0736529.1"/>
    <property type="molecule type" value="Genomic_DNA"/>
</dbReference>
<keyword evidence="2" id="KW-0472">Membrane</keyword>
<evidence type="ECO:0000313" key="4">
    <source>
        <dbReference type="EMBL" id="KAK0736529.1"/>
    </source>
</evidence>
<dbReference type="Proteomes" id="UP001172159">
    <property type="component" value="Unassembled WGS sequence"/>
</dbReference>
<gene>
    <name evidence="4" type="ORF">B0T21DRAFT_411702</name>
</gene>
<protein>
    <submittedName>
        <fullName evidence="4">Uncharacterized protein</fullName>
    </submittedName>
</protein>
<feature type="transmembrane region" description="Helical" evidence="2">
    <location>
        <begin position="247"/>
        <end position="266"/>
    </location>
</feature>
<keyword evidence="3" id="KW-0732">Signal</keyword>
<proteinExistence type="predicted"/>
<accession>A0AA40BLQ4</accession>
<keyword evidence="5" id="KW-1185">Reference proteome</keyword>
<evidence type="ECO:0000256" key="3">
    <source>
        <dbReference type="SAM" id="SignalP"/>
    </source>
</evidence>
<feature type="compositionally biased region" description="Gly residues" evidence="1">
    <location>
        <begin position="403"/>
        <end position="414"/>
    </location>
</feature>
<evidence type="ECO:0000313" key="5">
    <source>
        <dbReference type="Proteomes" id="UP001172159"/>
    </source>
</evidence>
<organism evidence="4 5">
    <name type="scientific">Apiosordaria backusii</name>
    <dbReference type="NCBI Taxonomy" id="314023"/>
    <lineage>
        <taxon>Eukaryota</taxon>
        <taxon>Fungi</taxon>
        <taxon>Dikarya</taxon>
        <taxon>Ascomycota</taxon>
        <taxon>Pezizomycotina</taxon>
        <taxon>Sordariomycetes</taxon>
        <taxon>Sordariomycetidae</taxon>
        <taxon>Sordariales</taxon>
        <taxon>Lasiosphaeriaceae</taxon>
        <taxon>Apiosordaria</taxon>
    </lineage>
</organism>
<comment type="caution">
    <text evidence="4">The sequence shown here is derived from an EMBL/GenBank/DDBJ whole genome shotgun (WGS) entry which is preliminary data.</text>
</comment>
<feature type="region of interest" description="Disordered" evidence="1">
    <location>
        <begin position="274"/>
        <end position="334"/>
    </location>
</feature>
<sequence>MRSNSRFFAAVTILTCLAWRSTLAQPSPNILDWLDLSSTTSSPPATCNTALSGQALSFPNSRAYLDGHNSSTGYTSCRARLPFEYMTHGFAFSVFHTFVYGRLSLEKGTVLEEVGIEVVYLDEQGKKTRTDGRVIEQAYGQRGSGYNGTFALSMHLKPLGTGNTELGVTSCPSAYSQPVIEVGVWAKLAVEDELVKAGSVNTHKQSFVEGLMVEFDVLWSRFHDEIYIQICNDLSHKPIINLSPRSVITGSTIVFFLLLSLAVYFFRFRKRSTRSTSRGDSHPGLSARPSNQHLISSPTSEATLQTPKRARTPLSLPFSNISKRGGQEQRGMPLSPSALDIVRERLEMESMGFGYQQDRRESRREAKSVVESLDWDWKRVYVYPFASSASSRGSVYSTMEGAGGLEEGEMGQGLGSYWEVSSGGGNGGTSTPGRSRR</sequence>